<comment type="caution">
    <text evidence="2">The sequence shown here is derived from an EMBL/GenBank/DDBJ whole genome shotgun (WGS) entry which is preliminary data.</text>
</comment>
<evidence type="ECO:0000313" key="2">
    <source>
        <dbReference type="EMBL" id="TKZ19432.1"/>
    </source>
</evidence>
<accession>A0A4U7N1B0</accession>
<dbReference type="RefSeq" id="WP_138016468.1">
    <property type="nucleotide sequence ID" value="NZ_SULI01000012.1"/>
</dbReference>
<protein>
    <recommendedName>
        <fullName evidence="4">Cation/multidrug efflux pump</fullName>
    </recommendedName>
</protein>
<reference evidence="2 3" key="1">
    <citation type="submission" date="2019-04" db="EMBL/GenBank/DDBJ databases">
        <title>Genome sequence of Pelagicola litoralis CL-ES2.</title>
        <authorList>
            <person name="Cao J."/>
        </authorList>
    </citation>
    <scope>NUCLEOTIDE SEQUENCE [LARGE SCALE GENOMIC DNA]</scope>
    <source>
        <strain evidence="2 3">CL-ES2</strain>
    </source>
</reference>
<organism evidence="2 3">
    <name type="scientific">Shimia litoralis</name>
    <dbReference type="NCBI Taxonomy" id="420403"/>
    <lineage>
        <taxon>Bacteria</taxon>
        <taxon>Pseudomonadati</taxon>
        <taxon>Pseudomonadota</taxon>
        <taxon>Alphaproteobacteria</taxon>
        <taxon>Rhodobacterales</taxon>
        <taxon>Roseobacteraceae</taxon>
    </lineage>
</organism>
<keyword evidence="3" id="KW-1185">Reference proteome</keyword>
<dbReference type="OrthoDB" id="7632202at2"/>
<keyword evidence="1" id="KW-0812">Transmembrane</keyword>
<evidence type="ECO:0008006" key="4">
    <source>
        <dbReference type="Google" id="ProtNLM"/>
    </source>
</evidence>
<sequence>MFALARLAIVGFIILTIIYVCVSLYSRGVRRDKLEAEWAENDMVGDGEAWVEEGLKDYDDSLRRKLILGVYILPVLAVSAIIYVVNFM</sequence>
<dbReference type="EMBL" id="SULI01000012">
    <property type="protein sequence ID" value="TKZ19432.1"/>
    <property type="molecule type" value="Genomic_DNA"/>
</dbReference>
<name>A0A4U7N1B0_9RHOB</name>
<gene>
    <name evidence="2" type="ORF">FAP39_11100</name>
</gene>
<dbReference type="AlphaFoldDB" id="A0A4U7N1B0"/>
<keyword evidence="1" id="KW-0472">Membrane</keyword>
<evidence type="ECO:0000313" key="3">
    <source>
        <dbReference type="Proteomes" id="UP000306575"/>
    </source>
</evidence>
<feature type="transmembrane region" description="Helical" evidence="1">
    <location>
        <begin position="6"/>
        <end position="25"/>
    </location>
</feature>
<keyword evidence="1" id="KW-1133">Transmembrane helix</keyword>
<evidence type="ECO:0000256" key="1">
    <source>
        <dbReference type="SAM" id="Phobius"/>
    </source>
</evidence>
<feature type="transmembrane region" description="Helical" evidence="1">
    <location>
        <begin position="66"/>
        <end position="85"/>
    </location>
</feature>
<dbReference type="Proteomes" id="UP000306575">
    <property type="component" value="Unassembled WGS sequence"/>
</dbReference>
<proteinExistence type="predicted"/>